<dbReference type="InterPro" id="IPR024654">
    <property type="entry name" value="Calcineurin-like_PHP_lpxH"/>
</dbReference>
<organism evidence="6 7">
    <name type="scientific">Faecalibacillus intestinalis</name>
    <dbReference type="NCBI Taxonomy" id="1982626"/>
    <lineage>
        <taxon>Bacteria</taxon>
        <taxon>Bacillati</taxon>
        <taxon>Bacillota</taxon>
        <taxon>Erysipelotrichia</taxon>
        <taxon>Erysipelotrichales</taxon>
        <taxon>Coprobacillaceae</taxon>
        <taxon>Faecalibacillus</taxon>
    </lineage>
</organism>
<dbReference type="CDD" id="cd00841">
    <property type="entry name" value="MPP_YfcE"/>
    <property type="match status" value="1"/>
</dbReference>
<dbReference type="InterPro" id="IPR020935">
    <property type="entry name" value="PdiEstase_YfcE_CS"/>
</dbReference>
<dbReference type="EMBL" id="AP024085">
    <property type="protein sequence ID" value="BCL57122.1"/>
    <property type="molecule type" value="Genomic_DNA"/>
</dbReference>
<dbReference type="Gene3D" id="3.60.21.10">
    <property type="match status" value="1"/>
</dbReference>
<dbReference type="AlphaFoldDB" id="A0A7I8DWV4"/>
<dbReference type="KEGG" id="fit:Fi14EGH31_08340"/>
<name>A0A7I8DWV4_9FIRM</name>
<dbReference type="Proteomes" id="UP000593842">
    <property type="component" value="Chromosome"/>
</dbReference>
<comment type="cofactor">
    <cofactor evidence="4">
        <name>a divalent metal cation</name>
        <dbReference type="ChEBI" id="CHEBI:60240"/>
    </cofactor>
</comment>
<dbReference type="InterPro" id="IPR000979">
    <property type="entry name" value="Phosphodiesterase_MJ0936/Vps29"/>
</dbReference>
<evidence type="ECO:0000256" key="2">
    <source>
        <dbReference type="ARBA" id="ARBA00022723"/>
    </source>
</evidence>
<evidence type="ECO:0000256" key="3">
    <source>
        <dbReference type="ARBA" id="ARBA00022801"/>
    </source>
</evidence>
<keyword evidence="2 4" id="KW-0479">Metal-binding</keyword>
<evidence type="ECO:0000256" key="4">
    <source>
        <dbReference type="RuleBase" id="RU362039"/>
    </source>
</evidence>
<dbReference type="NCBIfam" id="TIGR00040">
    <property type="entry name" value="yfcE"/>
    <property type="match status" value="1"/>
</dbReference>
<comment type="similarity">
    <text evidence="1 4">Belongs to the metallophosphoesterase superfamily. YfcE family.</text>
</comment>
<evidence type="ECO:0000256" key="1">
    <source>
        <dbReference type="ARBA" id="ARBA00008950"/>
    </source>
</evidence>
<evidence type="ECO:0000313" key="7">
    <source>
        <dbReference type="Proteomes" id="UP000593842"/>
    </source>
</evidence>
<reference evidence="7" key="1">
    <citation type="submission" date="2020-09" db="EMBL/GenBank/DDBJ databases">
        <title>Complete genome sequencing of Faecalibacillus intestinalis strain 14EGH31.</title>
        <authorList>
            <person name="Sakamoto M."/>
            <person name="Murakami T."/>
            <person name="Mori H."/>
        </authorList>
    </citation>
    <scope>NUCLEOTIDE SEQUENCE [LARGE SCALE GENOMIC DNA]</scope>
    <source>
        <strain evidence="7">14EGH31</strain>
    </source>
</reference>
<dbReference type="GO" id="GO:0016787">
    <property type="term" value="F:hydrolase activity"/>
    <property type="evidence" value="ECO:0007669"/>
    <property type="project" value="UniProtKB-UniRule"/>
</dbReference>
<sequence>MKMKKIVVMSDSHGYHQMINRVKELEPDGDYYVHCGDSEAETYMMQDWLCVKGNNDWYSDFPNQIKFKVEDLNFLVAHGHRFGYMDRETSMIYTLQEANYDVLLSGHTHVPMYKEVDGYTLINPGSTTLPRGGSNRSYCVIYVEGKDLKVEFKNLDDF</sequence>
<proteinExistence type="inferred from homology"/>
<dbReference type="PANTHER" id="PTHR11124">
    <property type="entry name" value="VACUOLAR SORTING PROTEIN VPS29"/>
    <property type="match status" value="1"/>
</dbReference>
<dbReference type="SUPFAM" id="SSF56300">
    <property type="entry name" value="Metallo-dependent phosphatases"/>
    <property type="match status" value="1"/>
</dbReference>
<dbReference type="InterPro" id="IPR029052">
    <property type="entry name" value="Metallo-depent_PP-like"/>
</dbReference>
<accession>A0A7I8DWV4</accession>
<feature type="domain" description="Calcineurin-like phosphoesterase" evidence="5">
    <location>
        <begin position="5"/>
        <end position="145"/>
    </location>
</feature>
<dbReference type="PROSITE" id="PS01269">
    <property type="entry name" value="UPF0025"/>
    <property type="match status" value="1"/>
</dbReference>
<evidence type="ECO:0000259" key="5">
    <source>
        <dbReference type="Pfam" id="PF12850"/>
    </source>
</evidence>
<dbReference type="Pfam" id="PF12850">
    <property type="entry name" value="Metallophos_2"/>
    <property type="match status" value="1"/>
</dbReference>
<dbReference type="GO" id="GO:0046872">
    <property type="term" value="F:metal ion binding"/>
    <property type="evidence" value="ECO:0007669"/>
    <property type="project" value="UniProtKB-KW"/>
</dbReference>
<protein>
    <recommendedName>
        <fullName evidence="4">Phosphoesterase</fullName>
        <ecNumber evidence="4">3.1.4.-</ecNumber>
    </recommendedName>
</protein>
<dbReference type="EC" id="3.1.4.-" evidence="4"/>
<evidence type="ECO:0000313" key="6">
    <source>
        <dbReference type="EMBL" id="BCL57122.1"/>
    </source>
</evidence>
<gene>
    <name evidence="6" type="primary">ysnB</name>
    <name evidence="6" type="ORF">Fi14EGH31_08340</name>
</gene>
<dbReference type="InterPro" id="IPR041802">
    <property type="entry name" value="MPP_YfcE"/>
</dbReference>
<keyword evidence="3" id="KW-0378">Hydrolase</keyword>